<dbReference type="Proteomes" id="UP000053961">
    <property type="component" value="Unassembled WGS sequence"/>
</dbReference>
<sequence>MGPVRSLNLGGKAVLILRIATLLTVFGLIPAWFAVSDARGGAIPLPNFEAVDLDGSPIELGDFDGVALILHITNIETPLCMECEEALKAQVEELSRLKEENPEAAIVTVNMRKNPYSKDGRSLSESWWGVDISWPWIEDFDPFPVAGKYIDYWSRGSGFANPTLILVNDQGQISRVYHVYQIGVGMVEGVQTAETLQNAFSFLQNPDDDGGPMGVVGSATAQEVTFIGMFGLGIVTSLAPCSLALMIAVFSYLMTSHRRKILMPDEGKSSPKEGLLIGVAFTLGMAMVFFVIGLFISNLGIFVRDSRSFDLAAGVLMIILGITSFKPLSEILEPLTSRLHRRRSVEPEYVRSKKSFMEQFINISVGLFKYSAFVGAFVLGVFFALGWAPCAVSLVFPVLIWLMAQNVTPITGGMMLFVFGLGHGVPIIPISTFSRSFCGAIGERYIALGKWITGGFGILIIATGVVFAARYFGYAFW</sequence>
<evidence type="ECO:0000313" key="8">
    <source>
        <dbReference type="EMBL" id="KUK45418.1"/>
    </source>
</evidence>
<reference evidence="10 11" key="2">
    <citation type="journal article" date="2015" name="MBio">
        <title>Genome-Resolved Metagenomic Analysis Reveals Roles for Candidate Phyla and Other Microbial Community Members in Biogeochemical Transformations in Oil Reservoirs.</title>
        <authorList>
            <person name="Hu P."/>
            <person name="Tom L."/>
            <person name="Singh A."/>
            <person name="Thomas B.C."/>
            <person name="Baker B.J."/>
            <person name="Piceno Y.M."/>
            <person name="Andersen G.L."/>
            <person name="Banfield J.F."/>
        </authorList>
    </citation>
    <scope>NUCLEOTIDE SEQUENCE [LARGE SCALE GENOMIC DNA]</scope>
    <source>
        <strain evidence="8">57_489</strain>
    </source>
</reference>
<evidence type="ECO:0000256" key="3">
    <source>
        <dbReference type="ARBA" id="ARBA00022692"/>
    </source>
</evidence>
<keyword evidence="5 6" id="KW-0472">Membrane</keyword>
<evidence type="ECO:0000313" key="9">
    <source>
        <dbReference type="EMBL" id="KUK97167.1"/>
    </source>
</evidence>
<feature type="transmembrane region" description="Helical" evidence="6">
    <location>
        <begin position="372"/>
        <end position="404"/>
    </location>
</feature>
<dbReference type="InterPro" id="IPR036249">
    <property type="entry name" value="Thioredoxin-like_sf"/>
</dbReference>
<feature type="domain" description="Cytochrome C biogenesis protein transmembrane" evidence="7">
    <location>
        <begin position="369"/>
        <end position="470"/>
    </location>
</feature>
<evidence type="ECO:0000256" key="5">
    <source>
        <dbReference type="ARBA" id="ARBA00023136"/>
    </source>
</evidence>
<evidence type="ECO:0000256" key="2">
    <source>
        <dbReference type="ARBA" id="ARBA00006143"/>
    </source>
</evidence>
<evidence type="ECO:0000313" key="11">
    <source>
        <dbReference type="Proteomes" id="UP000057043"/>
    </source>
</evidence>
<dbReference type="AlphaFoldDB" id="A0A124G3K1"/>
<feature type="transmembrane region" description="Helical" evidence="6">
    <location>
        <begin position="226"/>
        <end position="253"/>
    </location>
</feature>
<dbReference type="InterPro" id="IPR051790">
    <property type="entry name" value="Cytochrome_c-biogenesis_DsbD"/>
</dbReference>
<dbReference type="PATRIC" id="fig|301375.6.peg.1455"/>
<dbReference type="PANTHER" id="PTHR31272:SF9">
    <property type="entry name" value="BLL1027 PROTEIN"/>
    <property type="match status" value="1"/>
</dbReference>
<evidence type="ECO:0000256" key="6">
    <source>
        <dbReference type="SAM" id="Phobius"/>
    </source>
</evidence>
<comment type="similarity">
    <text evidence="2">Belongs to the DsbD family.</text>
</comment>
<organism evidence="9 10">
    <name type="scientific">Methanothrix harundinacea</name>
    <dbReference type="NCBI Taxonomy" id="301375"/>
    <lineage>
        <taxon>Archaea</taxon>
        <taxon>Methanobacteriati</taxon>
        <taxon>Methanobacteriota</taxon>
        <taxon>Stenosarchaea group</taxon>
        <taxon>Methanomicrobia</taxon>
        <taxon>Methanotrichales</taxon>
        <taxon>Methanotrichaceae</taxon>
        <taxon>Methanothrix</taxon>
    </lineage>
</organism>
<comment type="subcellular location">
    <subcellularLocation>
        <location evidence="1">Membrane</location>
        <topology evidence="1">Multi-pass membrane protein</topology>
    </subcellularLocation>
</comment>
<evidence type="ECO:0000313" key="10">
    <source>
        <dbReference type="Proteomes" id="UP000053961"/>
    </source>
</evidence>
<comment type="caution">
    <text evidence="9">The sequence shown here is derived from an EMBL/GenBank/DDBJ whole genome shotgun (WGS) entry which is preliminary data.</text>
</comment>
<feature type="transmembrane region" description="Helical" evidence="6">
    <location>
        <begin position="274"/>
        <end position="296"/>
    </location>
</feature>
<dbReference type="EMBL" id="LGHB01000004">
    <property type="protein sequence ID" value="KUK97167.1"/>
    <property type="molecule type" value="Genomic_DNA"/>
</dbReference>
<protein>
    <submittedName>
        <fullName evidence="9">Cytochrome c biogenesis protein, transmembrane region</fullName>
    </submittedName>
</protein>
<name>A0A124G3K1_9EURY</name>
<feature type="transmembrane region" description="Helical" evidence="6">
    <location>
        <begin position="308"/>
        <end position="328"/>
    </location>
</feature>
<dbReference type="Proteomes" id="UP000057043">
    <property type="component" value="Unassembled WGS sequence"/>
</dbReference>
<feature type="transmembrane region" description="Helical" evidence="6">
    <location>
        <begin position="451"/>
        <end position="472"/>
    </location>
</feature>
<reference evidence="9" key="1">
    <citation type="journal article" date="2015" name="MBio">
        <title>Genome-resolved metagenomic analysis reveals roles for candidate phyla and other microbial community members in biogeochemical transformations in oil reservoirs.</title>
        <authorList>
            <person name="Hu P."/>
            <person name="Tom L."/>
            <person name="Singh A."/>
            <person name="Thomas B.C."/>
            <person name="Baker B.J."/>
            <person name="Piceno Y.M."/>
            <person name="Andersen G.L."/>
            <person name="Banfield J.F."/>
        </authorList>
    </citation>
    <scope>NUCLEOTIDE SEQUENCE [LARGE SCALE GENOMIC DNA]</scope>
    <source>
        <strain evidence="9">56_747</strain>
    </source>
</reference>
<dbReference type="InterPro" id="IPR003834">
    <property type="entry name" value="Cyt_c_assmbl_TM_dom"/>
</dbReference>
<evidence type="ECO:0000259" key="7">
    <source>
        <dbReference type="Pfam" id="PF02683"/>
    </source>
</evidence>
<evidence type="ECO:0000256" key="1">
    <source>
        <dbReference type="ARBA" id="ARBA00004141"/>
    </source>
</evidence>
<dbReference type="GO" id="GO:0017004">
    <property type="term" value="P:cytochrome complex assembly"/>
    <property type="evidence" value="ECO:0007669"/>
    <property type="project" value="InterPro"/>
</dbReference>
<feature type="transmembrane region" description="Helical" evidence="6">
    <location>
        <begin position="15"/>
        <end position="35"/>
    </location>
</feature>
<dbReference type="Gene3D" id="3.40.30.10">
    <property type="entry name" value="Glutaredoxin"/>
    <property type="match status" value="1"/>
</dbReference>
<dbReference type="SUPFAM" id="SSF52833">
    <property type="entry name" value="Thioredoxin-like"/>
    <property type="match status" value="1"/>
</dbReference>
<accession>A0A124G3K1</accession>
<keyword evidence="4 6" id="KW-1133">Transmembrane helix</keyword>
<evidence type="ECO:0000256" key="4">
    <source>
        <dbReference type="ARBA" id="ARBA00022989"/>
    </source>
</evidence>
<proteinExistence type="inferred from homology"/>
<feature type="transmembrane region" description="Helical" evidence="6">
    <location>
        <begin position="410"/>
        <end position="430"/>
    </location>
</feature>
<dbReference type="EMBL" id="LGFT01000003">
    <property type="protein sequence ID" value="KUK45418.1"/>
    <property type="molecule type" value="Genomic_DNA"/>
</dbReference>
<dbReference type="PANTHER" id="PTHR31272">
    <property type="entry name" value="CYTOCHROME C-TYPE BIOGENESIS PROTEIN HI_1454-RELATED"/>
    <property type="match status" value="1"/>
</dbReference>
<dbReference type="GO" id="GO:0016020">
    <property type="term" value="C:membrane"/>
    <property type="evidence" value="ECO:0007669"/>
    <property type="project" value="UniProtKB-SubCell"/>
</dbReference>
<gene>
    <name evidence="8" type="ORF">XD72_0196</name>
    <name evidence="9" type="ORF">XE07_0552</name>
</gene>
<keyword evidence="3 6" id="KW-0812">Transmembrane</keyword>
<dbReference type="Pfam" id="PF02683">
    <property type="entry name" value="DsbD_TM"/>
    <property type="match status" value="1"/>
</dbReference>